<keyword evidence="3" id="KW-0378">Hydrolase</keyword>
<feature type="signal peptide" evidence="1">
    <location>
        <begin position="1"/>
        <end position="19"/>
    </location>
</feature>
<dbReference type="PANTHER" id="PTHR22946:SF4">
    <property type="entry name" value="ESTERASE FRSA"/>
    <property type="match status" value="1"/>
</dbReference>
<dbReference type="RefSeq" id="WP_310051496.1">
    <property type="nucleotide sequence ID" value="NZ_JAVDVW010000001.1"/>
</dbReference>
<evidence type="ECO:0000256" key="1">
    <source>
        <dbReference type="SAM" id="SignalP"/>
    </source>
</evidence>
<protein>
    <submittedName>
        <fullName evidence="3">Dienelactone hydrolase</fullName>
    </submittedName>
</protein>
<keyword evidence="4" id="KW-1185">Reference proteome</keyword>
<evidence type="ECO:0000259" key="2">
    <source>
        <dbReference type="Pfam" id="PF01738"/>
    </source>
</evidence>
<accession>A0ABU1VKN8</accession>
<feature type="chain" id="PRO_5045648039" evidence="1">
    <location>
        <begin position="20"/>
        <end position="265"/>
    </location>
</feature>
<dbReference type="SUPFAM" id="SSF53474">
    <property type="entry name" value="alpha/beta-Hydrolases"/>
    <property type="match status" value="1"/>
</dbReference>
<sequence>MRQLIATLALAMGIAPAFAAMQTRPVEWTVGNDSFSGMLVYDDASTSTRPGLVMVPNWMGMSQTNIARAAGIAGRDYVVLVADVYGKGVLPRDKTEAKAQVMKAFADGGVTLRRRAAAAVAALKAQAGKAPLDPARIGAFGFCFGGSVALELARSGADIAGVVSIHGDVDSYRPAKKGDIKASVLVLNGADDASVPDTQIAAFEKEMDAAGADWQFVNFSGARHCFTQPEDQPTDPADNCRYDERSSRRAFEMLHAFFRERFSPK</sequence>
<organism evidence="3 4">
    <name type="scientific">Agrilutibacter niabensis</name>
    <dbReference type="NCBI Taxonomy" id="380628"/>
    <lineage>
        <taxon>Bacteria</taxon>
        <taxon>Pseudomonadati</taxon>
        <taxon>Pseudomonadota</taxon>
        <taxon>Gammaproteobacteria</taxon>
        <taxon>Lysobacterales</taxon>
        <taxon>Lysobacteraceae</taxon>
        <taxon>Agrilutibacter</taxon>
    </lineage>
</organism>
<evidence type="ECO:0000313" key="4">
    <source>
        <dbReference type="Proteomes" id="UP001267878"/>
    </source>
</evidence>
<dbReference type="InterPro" id="IPR050261">
    <property type="entry name" value="FrsA_esterase"/>
</dbReference>
<evidence type="ECO:0000313" key="3">
    <source>
        <dbReference type="EMBL" id="MDR7098043.1"/>
    </source>
</evidence>
<reference evidence="3 4" key="1">
    <citation type="submission" date="2023-07" db="EMBL/GenBank/DDBJ databases">
        <title>Sorghum-associated microbial communities from plants grown in Nebraska, USA.</title>
        <authorList>
            <person name="Schachtman D."/>
        </authorList>
    </citation>
    <scope>NUCLEOTIDE SEQUENCE [LARGE SCALE GENOMIC DNA]</scope>
    <source>
        <strain evidence="3 4">BE187</strain>
    </source>
</reference>
<dbReference type="Gene3D" id="3.40.50.1820">
    <property type="entry name" value="alpha/beta hydrolase"/>
    <property type="match status" value="1"/>
</dbReference>
<comment type="caution">
    <text evidence="3">The sequence shown here is derived from an EMBL/GenBank/DDBJ whole genome shotgun (WGS) entry which is preliminary data.</text>
</comment>
<proteinExistence type="predicted"/>
<name>A0ABU1VKN8_9GAMM</name>
<dbReference type="EMBL" id="JAVDVW010000001">
    <property type="protein sequence ID" value="MDR7098043.1"/>
    <property type="molecule type" value="Genomic_DNA"/>
</dbReference>
<dbReference type="Pfam" id="PF01738">
    <property type="entry name" value="DLH"/>
    <property type="match status" value="1"/>
</dbReference>
<dbReference type="Proteomes" id="UP001267878">
    <property type="component" value="Unassembled WGS sequence"/>
</dbReference>
<feature type="domain" description="Dienelactone hydrolase" evidence="2">
    <location>
        <begin position="44"/>
        <end position="260"/>
    </location>
</feature>
<gene>
    <name evidence="3" type="ORF">J2X04_000390</name>
</gene>
<dbReference type="GO" id="GO:0016787">
    <property type="term" value="F:hydrolase activity"/>
    <property type="evidence" value="ECO:0007669"/>
    <property type="project" value="UniProtKB-KW"/>
</dbReference>
<dbReference type="InterPro" id="IPR029058">
    <property type="entry name" value="AB_hydrolase_fold"/>
</dbReference>
<keyword evidence="1" id="KW-0732">Signal</keyword>
<dbReference type="PANTHER" id="PTHR22946">
    <property type="entry name" value="DIENELACTONE HYDROLASE DOMAIN-CONTAINING PROTEIN-RELATED"/>
    <property type="match status" value="1"/>
</dbReference>
<dbReference type="InterPro" id="IPR002925">
    <property type="entry name" value="Dienelactn_hydro"/>
</dbReference>